<evidence type="ECO:0000313" key="2">
    <source>
        <dbReference type="EMBL" id="PLW35579.1"/>
    </source>
</evidence>
<organism evidence="2 3">
    <name type="scientific">Puccinia coronata f. sp. avenae</name>
    <dbReference type="NCBI Taxonomy" id="200324"/>
    <lineage>
        <taxon>Eukaryota</taxon>
        <taxon>Fungi</taxon>
        <taxon>Dikarya</taxon>
        <taxon>Basidiomycota</taxon>
        <taxon>Pucciniomycotina</taxon>
        <taxon>Pucciniomycetes</taxon>
        <taxon>Pucciniales</taxon>
        <taxon>Pucciniaceae</taxon>
        <taxon>Puccinia</taxon>
    </lineage>
</organism>
<evidence type="ECO:0000256" key="1">
    <source>
        <dbReference type="SAM" id="MobiDB-lite"/>
    </source>
</evidence>
<protein>
    <submittedName>
        <fullName evidence="2">Uncharacterized protein</fullName>
    </submittedName>
</protein>
<gene>
    <name evidence="2" type="ORF">PCASD_18873</name>
</gene>
<dbReference type="EMBL" id="PGCI01000175">
    <property type="protein sequence ID" value="PLW35579.1"/>
    <property type="molecule type" value="Genomic_DNA"/>
</dbReference>
<feature type="region of interest" description="Disordered" evidence="1">
    <location>
        <begin position="57"/>
        <end position="81"/>
    </location>
</feature>
<comment type="caution">
    <text evidence="2">The sequence shown here is derived from an EMBL/GenBank/DDBJ whole genome shotgun (WGS) entry which is preliminary data.</text>
</comment>
<dbReference type="AlphaFoldDB" id="A0A2N5UCW4"/>
<proteinExistence type="predicted"/>
<dbReference type="Proteomes" id="UP000235392">
    <property type="component" value="Unassembled WGS sequence"/>
</dbReference>
<reference evidence="2 3" key="1">
    <citation type="submission" date="2017-11" db="EMBL/GenBank/DDBJ databases">
        <title>De novo assembly and phasing of dikaryotic genomes from two isolates of Puccinia coronata f. sp. avenae, the causal agent of oat crown rust.</title>
        <authorList>
            <person name="Miller M.E."/>
            <person name="Zhang Y."/>
            <person name="Omidvar V."/>
            <person name="Sperschneider J."/>
            <person name="Schwessinger B."/>
            <person name="Raley C."/>
            <person name="Palmer J.M."/>
            <person name="Garnica D."/>
            <person name="Upadhyaya N."/>
            <person name="Rathjen J."/>
            <person name="Taylor J.M."/>
            <person name="Park R.F."/>
            <person name="Dodds P.N."/>
            <person name="Hirsch C.D."/>
            <person name="Kianian S.F."/>
            <person name="Figueroa M."/>
        </authorList>
    </citation>
    <scope>NUCLEOTIDE SEQUENCE [LARGE SCALE GENOMIC DNA]</scope>
    <source>
        <strain evidence="2">12SD80</strain>
    </source>
</reference>
<evidence type="ECO:0000313" key="3">
    <source>
        <dbReference type="Proteomes" id="UP000235392"/>
    </source>
</evidence>
<accession>A0A2N5UCW4</accession>
<sequence>MSVLFICLRFTVDGAFVAQASRLLAFTFGHHRNPAPTCTSGPTPKLGCTRSILPVESQHQDGKAVHPRAAPYTRRRLPVVP</sequence>
<name>A0A2N5UCW4_9BASI</name>